<gene>
    <name evidence="4" type="ORF">E4P82_11445</name>
</gene>
<dbReference type="InterPro" id="IPR005031">
    <property type="entry name" value="COQ10_START"/>
</dbReference>
<name>A0ABX1TP84_9GAMM</name>
<dbReference type="RefSeq" id="WP_169249021.1">
    <property type="nucleotide sequence ID" value="NZ_SPMZ01000031.1"/>
</dbReference>
<dbReference type="Gene3D" id="3.30.530.20">
    <property type="match status" value="1"/>
</dbReference>
<feature type="domain" description="Coenzyme Q-binding protein COQ10 START" evidence="3">
    <location>
        <begin position="17"/>
        <end position="140"/>
    </location>
</feature>
<dbReference type="Proteomes" id="UP000760480">
    <property type="component" value="Unassembled WGS sequence"/>
</dbReference>
<protein>
    <submittedName>
        <fullName evidence="4">Type II toxin-antitoxin system RatA family toxin</fullName>
    </submittedName>
</protein>
<comment type="caution">
    <text evidence="4">The sequence shown here is derived from an EMBL/GenBank/DDBJ whole genome shotgun (WGS) entry which is preliminary data.</text>
</comment>
<proteinExistence type="inferred from homology"/>
<dbReference type="Pfam" id="PF03364">
    <property type="entry name" value="Polyketide_cyc"/>
    <property type="match status" value="1"/>
</dbReference>
<evidence type="ECO:0000313" key="4">
    <source>
        <dbReference type="EMBL" id="NMQ19761.1"/>
    </source>
</evidence>
<keyword evidence="2" id="KW-1277">Toxin-antitoxin system</keyword>
<reference evidence="4 5" key="1">
    <citation type="submission" date="2019-03" db="EMBL/GenBank/DDBJ databases">
        <title>Metabolic reconstructions from genomes of highly enriched 'Candidatus Accumulibacter' and 'Candidatus Competibacter' bioreactor populations.</title>
        <authorList>
            <person name="Annavajhala M.K."/>
            <person name="Welles L."/>
            <person name="Abbas B."/>
            <person name="Sorokin D."/>
            <person name="Park H."/>
            <person name="Van Loosdrecht M."/>
            <person name="Chandran K."/>
        </authorList>
    </citation>
    <scope>NUCLEOTIDE SEQUENCE [LARGE SCALE GENOMIC DNA]</scope>
    <source>
        <strain evidence="4 5">SBR_G</strain>
    </source>
</reference>
<dbReference type="PANTHER" id="PTHR12901">
    <property type="entry name" value="SPERM PROTEIN HOMOLOG"/>
    <property type="match status" value="1"/>
</dbReference>
<evidence type="ECO:0000259" key="3">
    <source>
        <dbReference type="Pfam" id="PF03364"/>
    </source>
</evidence>
<evidence type="ECO:0000256" key="2">
    <source>
        <dbReference type="ARBA" id="ARBA00022649"/>
    </source>
</evidence>
<dbReference type="InterPro" id="IPR044996">
    <property type="entry name" value="COQ10-like"/>
</dbReference>
<comment type="similarity">
    <text evidence="1">Belongs to the ribosome association toxin RatA family.</text>
</comment>
<accession>A0ABX1TP84</accession>
<evidence type="ECO:0000256" key="1">
    <source>
        <dbReference type="ARBA" id="ARBA00008918"/>
    </source>
</evidence>
<dbReference type="PANTHER" id="PTHR12901:SF10">
    <property type="entry name" value="COENZYME Q-BINDING PROTEIN COQ10, MITOCHONDRIAL"/>
    <property type="match status" value="1"/>
</dbReference>
<sequence>MEIESWRLSKKSALVLYSAADMYALVNDIESYPQFLPWCRSTRVASRTEDEVRATIEIVKGGVHKSFTTINRAQKHKMIDIRLLEGPFKRLEGYWRFEPLRADACKISLDMEFEFSSHLLRIAVEPVFKQIANSLVDAFCRRAMELYGKR</sequence>
<dbReference type="CDD" id="cd07813">
    <property type="entry name" value="COQ10p_like"/>
    <property type="match status" value="1"/>
</dbReference>
<keyword evidence="5" id="KW-1185">Reference proteome</keyword>
<evidence type="ECO:0000313" key="5">
    <source>
        <dbReference type="Proteomes" id="UP000760480"/>
    </source>
</evidence>
<dbReference type="EMBL" id="SPMZ01000031">
    <property type="protein sequence ID" value="NMQ19761.1"/>
    <property type="molecule type" value="Genomic_DNA"/>
</dbReference>
<organism evidence="4 5">
    <name type="scientific">Candidatus Competibacter phosphatis</name>
    <dbReference type="NCBI Taxonomy" id="221280"/>
    <lineage>
        <taxon>Bacteria</taxon>
        <taxon>Pseudomonadati</taxon>
        <taxon>Pseudomonadota</taxon>
        <taxon>Gammaproteobacteria</taxon>
        <taxon>Candidatus Competibacteraceae</taxon>
        <taxon>Candidatus Competibacter</taxon>
    </lineage>
</organism>
<dbReference type="InterPro" id="IPR023393">
    <property type="entry name" value="START-like_dom_sf"/>
</dbReference>
<dbReference type="SUPFAM" id="SSF55961">
    <property type="entry name" value="Bet v1-like"/>
    <property type="match status" value="1"/>
</dbReference>